<accession>A0A0D2NUT1</accession>
<reference evidence="3" key="1">
    <citation type="submission" date="2014-04" db="EMBL/GenBank/DDBJ databases">
        <title>Evolutionary Origins and Diversification of the Mycorrhizal Mutualists.</title>
        <authorList>
            <consortium name="DOE Joint Genome Institute"/>
            <consortium name="Mycorrhizal Genomics Consortium"/>
            <person name="Kohler A."/>
            <person name="Kuo A."/>
            <person name="Nagy L.G."/>
            <person name="Floudas D."/>
            <person name="Copeland A."/>
            <person name="Barry K.W."/>
            <person name="Cichocki N."/>
            <person name="Veneault-Fourrey C."/>
            <person name="LaButti K."/>
            <person name="Lindquist E.A."/>
            <person name="Lipzen A."/>
            <person name="Lundell T."/>
            <person name="Morin E."/>
            <person name="Murat C."/>
            <person name="Riley R."/>
            <person name="Ohm R."/>
            <person name="Sun H."/>
            <person name="Tunlid A."/>
            <person name="Henrissat B."/>
            <person name="Grigoriev I.V."/>
            <person name="Hibbett D.S."/>
            <person name="Martin F."/>
        </authorList>
    </citation>
    <scope>NUCLEOTIDE SEQUENCE [LARGE SCALE GENOMIC DNA]</scope>
    <source>
        <strain evidence="3">FD-334 SS-4</strain>
    </source>
</reference>
<name>A0A0D2NUT1_HYPSF</name>
<dbReference type="Proteomes" id="UP000054270">
    <property type="component" value="Unassembled WGS sequence"/>
</dbReference>
<feature type="compositionally biased region" description="Polar residues" evidence="1">
    <location>
        <begin position="39"/>
        <end position="61"/>
    </location>
</feature>
<feature type="region of interest" description="Disordered" evidence="1">
    <location>
        <begin position="1"/>
        <end position="106"/>
    </location>
</feature>
<gene>
    <name evidence="2" type="ORF">HYPSUDRAFT_203991</name>
</gene>
<evidence type="ECO:0000313" key="3">
    <source>
        <dbReference type="Proteomes" id="UP000054270"/>
    </source>
</evidence>
<dbReference type="EMBL" id="KN817569">
    <property type="protein sequence ID" value="KJA20296.1"/>
    <property type="molecule type" value="Genomic_DNA"/>
</dbReference>
<dbReference type="AlphaFoldDB" id="A0A0D2NUT1"/>
<organism evidence="2 3">
    <name type="scientific">Hypholoma sublateritium (strain FD-334 SS-4)</name>
    <dbReference type="NCBI Taxonomy" id="945553"/>
    <lineage>
        <taxon>Eukaryota</taxon>
        <taxon>Fungi</taxon>
        <taxon>Dikarya</taxon>
        <taxon>Basidiomycota</taxon>
        <taxon>Agaricomycotina</taxon>
        <taxon>Agaricomycetes</taxon>
        <taxon>Agaricomycetidae</taxon>
        <taxon>Agaricales</taxon>
        <taxon>Agaricineae</taxon>
        <taxon>Strophariaceae</taxon>
        <taxon>Hypholoma</taxon>
    </lineage>
</organism>
<protein>
    <submittedName>
        <fullName evidence="2">Uncharacterized protein</fullName>
    </submittedName>
</protein>
<evidence type="ECO:0000256" key="1">
    <source>
        <dbReference type="SAM" id="MobiDB-lite"/>
    </source>
</evidence>
<evidence type="ECO:0000313" key="2">
    <source>
        <dbReference type="EMBL" id="KJA20296.1"/>
    </source>
</evidence>
<sequence length="142" mass="15167">MALHHGATCNILGPTHMIPGPSKHRNAAATAHPKPRSAQFPSTTTRSALSTVAAHSQSPLIATTEGPRFRTSAHPRWEREPTKRGVIVAEGPTAETGPTVPQGDRRPLSRLSKVAMAIIVAYSSSGWHRHSITIIGFSGQLE</sequence>
<keyword evidence="3" id="KW-1185">Reference proteome</keyword>
<proteinExistence type="predicted"/>